<organism evidence="1 2">
    <name type="scientific">Noviherbaspirillum cavernae</name>
    <dbReference type="NCBI Taxonomy" id="2320862"/>
    <lineage>
        <taxon>Bacteria</taxon>
        <taxon>Pseudomonadati</taxon>
        <taxon>Pseudomonadota</taxon>
        <taxon>Betaproteobacteria</taxon>
        <taxon>Burkholderiales</taxon>
        <taxon>Oxalobacteraceae</taxon>
        <taxon>Noviherbaspirillum</taxon>
    </lineage>
</organism>
<dbReference type="Proteomes" id="UP000285190">
    <property type="component" value="Unassembled WGS sequence"/>
</dbReference>
<dbReference type="AlphaFoldDB" id="A0A418X0F2"/>
<protein>
    <submittedName>
        <fullName evidence="1">Uncharacterized protein</fullName>
    </submittedName>
</protein>
<accession>A0A418X0F2</accession>
<keyword evidence="2" id="KW-1185">Reference proteome</keyword>
<dbReference type="OrthoDB" id="8704354at2"/>
<evidence type="ECO:0000313" key="2">
    <source>
        <dbReference type="Proteomes" id="UP000285190"/>
    </source>
</evidence>
<evidence type="ECO:0000313" key="1">
    <source>
        <dbReference type="EMBL" id="RJG05813.1"/>
    </source>
</evidence>
<sequence length="95" mass="10496">MKKKPSTEAIIDDLISASCAADASPREKHVLRESLRGLVRLAKAEQMMEMRADVDKLTGAIAARAARRRAKALLLAQRLSFTAGDMQRQLEFSRG</sequence>
<proteinExistence type="predicted"/>
<name>A0A418X0F2_9BURK</name>
<comment type="caution">
    <text evidence="1">The sequence shown here is derived from an EMBL/GenBank/DDBJ whole genome shotgun (WGS) entry which is preliminary data.</text>
</comment>
<dbReference type="EMBL" id="QYUN01000002">
    <property type="protein sequence ID" value="RJG05813.1"/>
    <property type="molecule type" value="Genomic_DNA"/>
</dbReference>
<gene>
    <name evidence="1" type="ORF">D3870_07085</name>
</gene>
<reference evidence="1 2" key="1">
    <citation type="submission" date="2018-09" db="EMBL/GenBank/DDBJ databases">
        <authorList>
            <person name="Zhu H."/>
        </authorList>
    </citation>
    <scope>NUCLEOTIDE SEQUENCE [LARGE SCALE GENOMIC DNA]</scope>
    <source>
        <strain evidence="1 2">K2R10-39</strain>
    </source>
</reference>
<dbReference type="RefSeq" id="WP_119737829.1">
    <property type="nucleotide sequence ID" value="NZ_QYUN01000002.1"/>
</dbReference>